<keyword evidence="5" id="KW-0677">Repeat</keyword>
<comment type="subcellular location">
    <subcellularLocation>
        <location evidence="1">Cell membrane</location>
        <topology evidence="1">Multi-pass membrane protein</topology>
    </subcellularLocation>
</comment>
<dbReference type="PANTHER" id="PTHR22777">
    <property type="entry name" value="HEMOLYSIN-RELATED"/>
    <property type="match status" value="1"/>
</dbReference>
<evidence type="ECO:0000313" key="15">
    <source>
        <dbReference type="Proteomes" id="UP000820977"/>
    </source>
</evidence>
<comment type="similarity">
    <text evidence="2">Belongs to the UPF0053 family.</text>
</comment>
<dbReference type="InterPro" id="IPR002550">
    <property type="entry name" value="CNNM"/>
</dbReference>
<dbReference type="PROSITE" id="PS51846">
    <property type="entry name" value="CNNM"/>
    <property type="match status" value="1"/>
</dbReference>
<evidence type="ECO:0000256" key="5">
    <source>
        <dbReference type="ARBA" id="ARBA00022737"/>
    </source>
</evidence>
<evidence type="ECO:0000256" key="8">
    <source>
        <dbReference type="ARBA" id="ARBA00023136"/>
    </source>
</evidence>
<dbReference type="InterPro" id="IPR005170">
    <property type="entry name" value="Transptr-assoc_dom"/>
</dbReference>
<keyword evidence="6 10" id="KW-1133">Transmembrane helix</keyword>
<sequence length="452" mass="51209">MVLDIISYLGTTLSEVHLNAPDTGVVVASLLAIFLLLVSGFASGSEIAFFSLAPSDLNELSPEHNQSDKNIELLRNDSERTLATILITNNFVNVMIIMICNYIFGKIIDFGNAYWLQFVCITVLLTFFLLLFGEIMPKIFARQSSLKFCRRTIGGILFFRKLFWPLGTVLIKSGVLAEKIFAKENHVLSVDELGQALELTDKNDIKDERSMLKGIVRFGAETVKEIMTSRQDIVDLNIKSSFSDVLKCIVENNYSRIPVYQDNTDNIRGVLYIKDLLLHINKPANFRWQSLIRPPYFVPDTKKIDDLLREFQKGKVHIAIVVDEFGGTSGIVTLEDILEEIVGEINDEYDDDEKTYKRIGHNTYIFEGKTLLSDFYKILNVDGDEFEDIEGDADTVAGLLLELKGDFPVMNEKLEYKNYSFEIQDMDERRISSVKVAIGDKKKENIEGNAAD</sequence>
<dbReference type="CDD" id="cd04590">
    <property type="entry name" value="CBS_pair_CorC_HlyC_assoc"/>
    <property type="match status" value="1"/>
</dbReference>
<dbReference type="InterPro" id="IPR000644">
    <property type="entry name" value="CBS_dom"/>
</dbReference>
<keyword evidence="4 10" id="KW-0812">Transmembrane</keyword>
<organism evidence="14 15">
    <name type="scientific">Xylanibacter caecicola</name>
    <dbReference type="NCBI Taxonomy" id="2736294"/>
    <lineage>
        <taxon>Bacteria</taxon>
        <taxon>Pseudomonadati</taxon>
        <taxon>Bacteroidota</taxon>
        <taxon>Bacteroidia</taxon>
        <taxon>Bacteroidales</taxon>
        <taxon>Prevotellaceae</taxon>
        <taxon>Xylanibacter</taxon>
    </lineage>
</organism>
<feature type="domain" description="CBS" evidence="12">
    <location>
        <begin position="291"/>
        <end position="348"/>
    </location>
</feature>
<dbReference type="InterPro" id="IPR016169">
    <property type="entry name" value="FAD-bd_PCMH_sub2"/>
</dbReference>
<dbReference type="InterPro" id="IPR046342">
    <property type="entry name" value="CBS_dom_sf"/>
</dbReference>
<name>A0ABX2B678_9BACT</name>
<evidence type="ECO:0000256" key="7">
    <source>
        <dbReference type="ARBA" id="ARBA00023122"/>
    </source>
</evidence>
<dbReference type="Proteomes" id="UP000820977">
    <property type="component" value="Unassembled WGS sequence"/>
</dbReference>
<evidence type="ECO:0000256" key="10">
    <source>
        <dbReference type="PROSITE-ProRule" id="PRU01193"/>
    </source>
</evidence>
<evidence type="ECO:0000259" key="12">
    <source>
        <dbReference type="PROSITE" id="PS51371"/>
    </source>
</evidence>
<feature type="transmembrane region" description="Helical" evidence="11">
    <location>
        <begin position="23"/>
        <end position="42"/>
    </location>
</feature>
<dbReference type="SUPFAM" id="SSF56176">
    <property type="entry name" value="FAD-binding/transporter-associated domain-like"/>
    <property type="match status" value="1"/>
</dbReference>
<evidence type="ECO:0000259" key="13">
    <source>
        <dbReference type="PROSITE" id="PS51846"/>
    </source>
</evidence>
<dbReference type="Gene3D" id="3.10.580.10">
    <property type="entry name" value="CBS-domain"/>
    <property type="match status" value="1"/>
</dbReference>
<dbReference type="PANTHER" id="PTHR22777:SF32">
    <property type="entry name" value="UPF0053 INNER MEMBRANE PROTEIN YFJD"/>
    <property type="match status" value="1"/>
</dbReference>
<proteinExistence type="inferred from homology"/>
<dbReference type="Gene3D" id="3.30.465.10">
    <property type="match status" value="1"/>
</dbReference>
<accession>A0ABX2B678</accession>
<evidence type="ECO:0000256" key="1">
    <source>
        <dbReference type="ARBA" id="ARBA00004651"/>
    </source>
</evidence>
<dbReference type="InterPro" id="IPR019862">
    <property type="entry name" value="Motility-assoc_prot_GldE"/>
</dbReference>
<evidence type="ECO:0000256" key="2">
    <source>
        <dbReference type="ARBA" id="ARBA00006337"/>
    </source>
</evidence>
<keyword evidence="3" id="KW-1003">Cell membrane</keyword>
<dbReference type="SUPFAM" id="SSF54631">
    <property type="entry name" value="CBS-domain pair"/>
    <property type="match status" value="1"/>
</dbReference>
<dbReference type="InterPro" id="IPR036318">
    <property type="entry name" value="FAD-bd_PCMH-like_sf"/>
</dbReference>
<gene>
    <name evidence="14" type="primary">gldE</name>
    <name evidence="14" type="ORF">HPS54_10595</name>
</gene>
<protein>
    <submittedName>
        <fullName evidence="14">Gliding motility-associated protein GldE</fullName>
    </submittedName>
</protein>
<dbReference type="Pfam" id="PF00571">
    <property type="entry name" value="CBS"/>
    <property type="match status" value="2"/>
</dbReference>
<evidence type="ECO:0000313" key="14">
    <source>
        <dbReference type="EMBL" id="NPE25953.1"/>
    </source>
</evidence>
<dbReference type="SMART" id="SM00116">
    <property type="entry name" value="CBS"/>
    <property type="match status" value="2"/>
</dbReference>
<dbReference type="EMBL" id="JABKKJ010000022">
    <property type="protein sequence ID" value="NPE25953.1"/>
    <property type="molecule type" value="Genomic_DNA"/>
</dbReference>
<evidence type="ECO:0000256" key="3">
    <source>
        <dbReference type="ARBA" id="ARBA00022475"/>
    </source>
</evidence>
<feature type="transmembrane region" description="Helical" evidence="11">
    <location>
        <begin position="114"/>
        <end position="132"/>
    </location>
</feature>
<dbReference type="PROSITE" id="PS51371">
    <property type="entry name" value="CBS"/>
    <property type="match status" value="2"/>
</dbReference>
<dbReference type="NCBIfam" id="TIGR03520">
    <property type="entry name" value="GldE"/>
    <property type="match status" value="1"/>
</dbReference>
<dbReference type="InterPro" id="IPR044751">
    <property type="entry name" value="Ion_transp-like_CBS"/>
</dbReference>
<evidence type="ECO:0000256" key="11">
    <source>
        <dbReference type="SAM" id="Phobius"/>
    </source>
</evidence>
<evidence type="ECO:0000256" key="9">
    <source>
        <dbReference type="PROSITE-ProRule" id="PRU00703"/>
    </source>
</evidence>
<dbReference type="SMART" id="SM01091">
    <property type="entry name" value="CorC_HlyC"/>
    <property type="match status" value="1"/>
</dbReference>
<dbReference type="Pfam" id="PF03471">
    <property type="entry name" value="CorC_HlyC"/>
    <property type="match status" value="1"/>
</dbReference>
<keyword evidence="8 10" id="KW-0472">Membrane</keyword>
<dbReference type="RefSeq" id="WP_172345417.1">
    <property type="nucleotide sequence ID" value="NZ_CASYYZ010000036.1"/>
</dbReference>
<reference evidence="14 15" key="1">
    <citation type="submission" date="2020-05" db="EMBL/GenBank/DDBJ databases">
        <title>Distinct polysaccharide utilization as determinants for interspecies competition between intestinal Prevotella spp.</title>
        <authorList>
            <person name="Galvez E.J.C."/>
            <person name="Iljazovic A."/>
            <person name="Strowig T."/>
        </authorList>
    </citation>
    <scope>NUCLEOTIDE SEQUENCE [LARGE SCALE GENOMIC DNA]</scope>
    <source>
        <strain evidence="14 15">PCHR</strain>
    </source>
</reference>
<keyword evidence="15" id="KW-1185">Reference proteome</keyword>
<evidence type="ECO:0000256" key="4">
    <source>
        <dbReference type="ARBA" id="ARBA00022692"/>
    </source>
</evidence>
<evidence type="ECO:0000256" key="6">
    <source>
        <dbReference type="ARBA" id="ARBA00022989"/>
    </source>
</evidence>
<dbReference type="Pfam" id="PF01595">
    <property type="entry name" value="CNNM"/>
    <property type="match status" value="1"/>
</dbReference>
<keyword evidence="7 9" id="KW-0129">CBS domain</keyword>
<feature type="domain" description="CBS" evidence="12">
    <location>
        <begin position="227"/>
        <end position="286"/>
    </location>
</feature>
<comment type="caution">
    <text evidence="14">The sequence shown here is derived from an EMBL/GenBank/DDBJ whole genome shotgun (WGS) entry which is preliminary data.</text>
</comment>
<feature type="transmembrane region" description="Helical" evidence="11">
    <location>
        <begin position="82"/>
        <end position="108"/>
    </location>
</feature>
<feature type="domain" description="CNNM transmembrane" evidence="13">
    <location>
        <begin position="21"/>
        <end position="209"/>
    </location>
</feature>